<sequence length="46" mass="5440">MQGGDRLYFFGLSVHGRREYHAAGHRERSHLHQHRQCPHPGERYTA</sequence>
<evidence type="ECO:0000313" key="2">
    <source>
        <dbReference type="EMBL" id="EJW91050.1"/>
    </source>
</evidence>
<reference evidence="2" key="1">
    <citation type="journal article" date="2012" name="PLoS ONE">
        <title>Gene sets for utilization of primary and secondary nutrition supplies in the distal gut of endangered iberian lynx.</title>
        <authorList>
            <person name="Alcaide M."/>
            <person name="Messina E."/>
            <person name="Richter M."/>
            <person name="Bargiela R."/>
            <person name="Peplies J."/>
            <person name="Huws S.A."/>
            <person name="Newbold C.J."/>
            <person name="Golyshin P.N."/>
            <person name="Simon M.A."/>
            <person name="Lopez G."/>
            <person name="Yakimov M.M."/>
            <person name="Ferrer M."/>
        </authorList>
    </citation>
    <scope>NUCLEOTIDE SEQUENCE</scope>
</reference>
<dbReference type="EMBL" id="AMCI01008434">
    <property type="protein sequence ID" value="EJW91050.1"/>
    <property type="molecule type" value="Genomic_DNA"/>
</dbReference>
<proteinExistence type="predicted"/>
<accession>J9BU42</accession>
<name>J9BU42_9ZZZZ</name>
<dbReference type="AlphaFoldDB" id="J9BU42"/>
<organism evidence="2">
    <name type="scientific">gut metagenome</name>
    <dbReference type="NCBI Taxonomy" id="749906"/>
    <lineage>
        <taxon>unclassified sequences</taxon>
        <taxon>metagenomes</taxon>
        <taxon>organismal metagenomes</taxon>
    </lineage>
</organism>
<comment type="caution">
    <text evidence="2">The sequence shown here is derived from an EMBL/GenBank/DDBJ whole genome shotgun (WGS) entry which is preliminary data.</text>
</comment>
<feature type="region of interest" description="Disordered" evidence="1">
    <location>
        <begin position="21"/>
        <end position="46"/>
    </location>
</feature>
<protein>
    <submittedName>
        <fullName evidence="2">Uncharacterized protein</fullName>
    </submittedName>
</protein>
<gene>
    <name evidence="2" type="ORF">EVA_20844</name>
</gene>
<evidence type="ECO:0000256" key="1">
    <source>
        <dbReference type="SAM" id="MobiDB-lite"/>
    </source>
</evidence>
<feature type="compositionally biased region" description="Basic residues" evidence="1">
    <location>
        <begin position="27"/>
        <end position="37"/>
    </location>
</feature>